<evidence type="ECO:0000313" key="6">
    <source>
        <dbReference type="Proteomes" id="UP000585050"/>
    </source>
</evidence>
<evidence type="ECO:0000259" key="4">
    <source>
        <dbReference type="SMART" id="SM00331"/>
    </source>
</evidence>
<dbReference type="EMBL" id="JABAIL010000001">
    <property type="protein sequence ID" value="NLR90469.1"/>
    <property type="molecule type" value="Genomic_DNA"/>
</dbReference>
<feature type="domain" description="PPM-type phosphatase" evidence="4">
    <location>
        <begin position="977"/>
        <end position="1209"/>
    </location>
</feature>
<dbReference type="Proteomes" id="UP000585050">
    <property type="component" value="Unassembled WGS sequence"/>
</dbReference>
<keyword evidence="3" id="KW-1133">Transmembrane helix</keyword>
<dbReference type="Gene3D" id="3.60.40.10">
    <property type="entry name" value="PPM-type phosphatase domain"/>
    <property type="match status" value="1"/>
</dbReference>
<comment type="caution">
    <text evidence="5">The sequence shown here is derived from an EMBL/GenBank/DDBJ whole genome shotgun (WGS) entry which is preliminary data.</text>
</comment>
<dbReference type="InterPro" id="IPR008969">
    <property type="entry name" value="CarboxyPept-like_regulatory"/>
</dbReference>
<dbReference type="InterPro" id="IPR001932">
    <property type="entry name" value="PPM-type_phosphatase-like_dom"/>
</dbReference>
<protein>
    <submittedName>
        <fullName evidence="5">SpoIIE family protein phosphatase</fullName>
    </submittedName>
</protein>
<sequence>MFLQKLIYTTLLLLFTFVVIAQENKNFERLAKKAYEEHHYSEALSYMEPLVKMDPTNESYIYSLAVCYIKTNQSGKGVDLLKSIKKSASAQTSDYYYYLAEGYLYLTKLTLAEDALYQASLYPNGIEDINYLKNRIKHAKKILKSGTNVIVRHLGGIVNTPANEHSITLTKDHQSFLFTRVAELPDKKTDVDYLEKIYKAYMDENDDWATPISVQELSSDGHDATVQLYDEDTKAILYRDGNLYTRTLSNGEWGPEIPLKGVNTVAQETHAYISKDHQTLIYASRGHGHHEDLDLYQTTWNPKKKQWKEPIPLKELNTPYDEDSPFLSDDGELFFSSQGHNSMGGYDIFRSVYDSIKREWTTPQNLGHPINSTSDDIYFSMYGKLGYFSSARTNSIGQLDIYQVFFFNKVRINGLVLQNDGTPFINANVRLQSESNIYETITDEKGKYSLLADLDNNFIITVEKNSNIFHEGTYAIKIGVRNNKNEENHFYVLKEKDIEDGIVDAQAPTTISVTVHNSFDFNPQLGLKQGVDMTVNKPINENKIIGNVTRNGFPVEGVNVTVNNKTYISDKNGKFSYNIKRELGIFKYPRHVSIAKEDMELESWYLEDGILHITIREKLQDVLEGIVYNEDGQPIPNKSIHILVHNKLFSTNTKSDGSFTITFPIGVRLKRNFEVTVPGRTLKSFAQERRELSQYIEMKVSNQQTISNVGFRVQDQNGNLIPNALILVDGKFTSTNDRGYTSMKVGMTFNEFEASKSLVLIHSYEVLRRSFDPLQRTLTMTVKVEEEPEENIEVSAAADPSSIKSIEQRREELSIRNDFLSVYEKTENKELIAQYEIDSLRSELTRLEDKLTQVKDSVFTAQDSSMLSMINVLRNKLEQKEQRMSQFKENNQLAHEKYQKEALMYGVSIFGLFLLIVGLMMIIRRTYLQKQKVELVKEELDNAMTQVNDQNVKITNSLRAAQTIQYAILPPMDLLESKFKKFFTLYRPKDIVSGDFYWFGEVKDIHQETHQFFACVDCTGHGVPGALMSMIGKTILQEVLDKRLSQDPAIILEMLNQRIIAYLRQQENSINDGMDIALCKLYTNKEGNPEILFAGAKSDIYIIRRKYGVLERHRGSKKSIGGKQRVGREFECNKIVLEEGDAMLMLTDGILDQNNEKNDKFGRRYFEKFVRQHIDQPIEDLGDLIEAALDVHQKTIPQRDDITVIGIEF</sequence>
<dbReference type="SUPFAM" id="SSF49464">
    <property type="entry name" value="Carboxypeptidase regulatory domain-like"/>
    <property type="match status" value="2"/>
</dbReference>
<dbReference type="AlphaFoldDB" id="A0A7X8XUQ0"/>
<dbReference type="Pfam" id="PF07676">
    <property type="entry name" value="PD40"/>
    <property type="match status" value="1"/>
</dbReference>
<feature type="transmembrane region" description="Helical" evidence="3">
    <location>
        <begin position="902"/>
        <end position="923"/>
    </location>
</feature>
<gene>
    <name evidence="5" type="ORF">HGP29_04590</name>
</gene>
<dbReference type="Pfam" id="PF07228">
    <property type="entry name" value="SpoIIE"/>
    <property type="match status" value="1"/>
</dbReference>
<evidence type="ECO:0000256" key="1">
    <source>
        <dbReference type="ARBA" id="ARBA00022801"/>
    </source>
</evidence>
<evidence type="ECO:0000256" key="2">
    <source>
        <dbReference type="SAM" id="Coils"/>
    </source>
</evidence>
<keyword evidence="6" id="KW-1185">Reference proteome</keyword>
<dbReference type="InterPro" id="IPR011990">
    <property type="entry name" value="TPR-like_helical_dom_sf"/>
</dbReference>
<dbReference type="InterPro" id="IPR052016">
    <property type="entry name" value="Bact_Sigma-Reg"/>
</dbReference>
<dbReference type="GO" id="GO:0016791">
    <property type="term" value="F:phosphatase activity"/>
    <property type="evidence" value="ECO:0007669"/>
    <property type="project" value="TreeGrafter"/>
</dbReference>
<dbReference type="RefSeq" id="WP_168881169.1">
    <property type="nucleotide sequence ID" value="NZ_JABAIL010000001.1"/>
</dbReference>
<keyword evidence="1" id="KW-0378">Hydrolase</keyword>
<dbReference type="Pfam" id="PF12895">
    <property type="entry name" value="ANAPC3"/>
    <property type="match status" value="1"/>
</dbReference>
<dbReference type="SMART" id="SM00331">
    <property type="entry name" value="PP2C_SIG"/>
    <property type="match status" value="1"/>
</dbReference>
<dbReference type="InterPro" id="IPR011659">
    <property type="entry name" value="WD40"/>
</dbReference>
<feature type="coiled-coil region" evidence="2">
    <location>
        <begin position="837"/>
        <end position="897"/>
    </location>
</feature>
<dbReference type="PANTHER" id="PTHR43156:SF9">
    <property type="entry name" value="HAMP DOMAIN-CONTAINING PROTEIN"/>
    <property type="match status" value="1"/>
</dbReference>
<evidence type="ECO:0000313" key="5">
    <source>
        <dbReference type="EMBL" id="NLR90469.1"/>
    </source>
</evidence>
<proteinExistence type="predicted"/>
<reference evidence="5 6" key="1">
    <citation type="submission" date="2020-04" db="EMBL/GenBank/DDBJ databases">
        <title>Flammeovirga sp. SR4, a novel species isolated from seawater.</title>
        <authorList>
            <person name="Wang X."/>
        </authorList>
    </citation>
    <scope>NUCLEOTIDE SEQUENCE [LARGE SCALE GENOMIC DNA]</scope>
    <source>
        <strain evidence="5 6">SR4</strain>
    </source>
</reference>
<evidence type="ECO:0000256" key="3">
    <source>
        <dbReference type="SAM" id="Phobius"/>
    </source>
</evidence>
<dbReference type="PANTHER" id="PTHR43156">
    <property type="entry name" value="STAGE II SPORULATION PROTEIN E-RELATED"/>
    <property type="match status" value="1"/>
</dbReference>
<dbReference type="SUPFAM" id="SSF48452">
    <property type="entry name" value="TPR-like"/>
    <property type="match status" value="1"/>
</dbReference>
<dbReference type="SUPFAM" id="SSF82171">
    <property type="entry name" value="DPP6 N-terminal domain-like"/>
    <property type="match status" value="1"/>
</dbReference>
<keyword evidence="2" id="KW-0175">Coiled coil</keyword>
<name>A0A7X8XUQ0_9BACT</name>
<accession>A0A7X8XUQ0</accession>
<dbReference type="InterPro" id="IPR036457">
    <property type="entry name" value="PPM-type-like_dom_sf"/>
</dbReference>
<dbReference type="Gene3D" id="1.25.40.10">
    <property type="entry name" value="Tetratricopeptide repeat domain"/>
    <property type="match status" value="1"/>
</dbReference>
<organism evidence="5 6">
    <name type="scientific">Flammeovirga agarivorans</name>
    <dbReference type="NCBI Taxonomy" id="2726742"/>
    <lineage>
        <taxon>Bacteria</taxon>
        <taxon>Pseudomonadati</taxon>
        <taxon>Bacteroidota</taxon>
        <taxon>Cytophagia</taxon>
        <taxon>Cytophagales</taxon>
        <taxon>Flammeovirgaceae</taxon>
        <taxon>Flammeovirga</taxon>
    </lineage>
</organism>
<keyword evidence="3" id="KW-0472">Membrane</keyword>
<keyword evidence="3" id="KW-0812">Transmembrane</keyword>